<dbReference type="EMBL" id="FOXW01000001">
    <property type="protein sequence ID" value="SFQ03697.1"/>
    <property type="molecule type" value="Genomic_DNA"/>
</dbReference>
<sequence length="372" mass="42860">MNNTESITSPSQTGLVNLLQSNTKDVMMSIAEKHEIKVYKSHTKTKMAENMKEPLLQNLPGLLSYMDSNSQETLKKVMNFKDSETIFDFLDAKPLATLAEHGYLYVEEEDGKFHPFLADEVKEAVKELAENEEFQQATAENLEFSKYLTALIHLYGIYSVEQYVKVWNEHHAEAITEETASAVIARLADWDVQFTFEENLVTSVLFEAEEIDKEGLKRILHVDYYMPTKEDVDYYENYWIDTNSLQYLNMKQYIFGKELDEVKKNRVLYTIAEGAVIGKSGEKLYQSITKQDFTFENKEEVTKFVELFKELREHARTWHNHGFTVQELASSQLVKSANVKLGKQQPVTAHKVGRNEPCPCGSGKKYKKCHGK</sequence>
<dbReference type="PANTHER" id="PTHR33747:SF1">
    <property type="entry name" value="ADENYLATE CYCLASE-ASSOCIATED CAP C-TERMINAL DOMAIN-CONTAINING PROTEIN"/>
    <property type="match status" value="1"/>
</dbReference>
<evidence type="ECO:0000313" key="1">
    <source>
        <dbReference type="EMBL" id="SFQ03697.1"/>
    </source>
</evidence>
<dbReference type="AlphaFoldDB" id="A0A1I5V8K2"/>
<reference evidence="1 2" key="1">
    <citation type="submission" date="2016-10" db="EMBL/GenBank/DDBJ databases">
        <authorList>
            <person name="de Groot N.N."/>
        </authorList>
    </citation>
    <scope>NUCLEOTIDE SEQUENCE [LARGE SCALE GENOMIC DNA]</scope>
    <source>
        <strain evidence="1 2">DSM 20581</strain>
    </source>
</reference>
<dbReference type="Proteomes" id="UP000199136">
    <property type="component" value="Unassembled WGS sequence"/>
</dbReference>
<name>A0A1I5V8K2_9LACT</name>
<protein>
    <submittedName>
        <fullName evidence="1">SEC-C motif-containing protein</fullName>
    </submittedName>
</protein>
<dbReference type="PANTHER" id="PTHR33747">
    <property type="entry name" value="UPF0225 PROTEIN SCO1677"/>
    <property type="match status" value="1"/>
</dbReference>
<proteinExistence type="predicted"/>
<organism evidence="1 2">
    <name type="scientific">Desemzia incerta</name>
    <dbReference type="NCBI Taxonomy" id="82801"/>
    <lineage>
        <taxon>Bacteria</taxon>
        <taxon>Bacillati</taxon>
        <taxon>Bacillota</taxon>
        <taxon>Bacilli</taxon>
        <taxon>Lactobacillales</taxon>
        <taxon>Carnobacteriaceae</taxon>
        <taxon>Desemzia</taxon>
    </lineage>
</organism>
<accession>A0A1I5V8K2</accession>
<dbReference type="SUPFAM" id="SSF103642">
    <property type="entry name" value="Sec-C motif"/>
    <property type="match status" value="1"/>
</dbReference>
<dbReference type="Gene3D" id="3.10.450.50">
    <property type="match status" value="1"/>
</dbReference>
<keyword evidence="2" id="KW-1185">Reference proteome</keyword>
<evidence type="ECO:0000313" key="2">
    <source>
        <dbReference type="Proteomes" id="UP000199136"/>
    </source>
</evidence>
<dbReference type="STRING" id="82801.SAMN04488506_0412"/>
<gene>
    <name evidence="1" type="ORF">SAMN04488506_0412</name>
</gene>
<dbReference type="OrthoDB" id="9814022at2"/>
<dbReference type="InterPro" id="IPR004027">
    <property type="entry name" value="SEC_C_motif"/>
</dbReference>
<dbReference type="Pfam" id="PF02810">
    <property type="entry name" value="SEC-C"/>
    <property type="match status" value="1"/>
</dbReference>